<keyword evidence="3" id="KW-1185">Reference proteome</keyword>
<sequence length="245" mass="27133">MISLKTLALYLVPLIANPFFKGTFAPECHTHPNSNSDNARLTLSTPEDLSVLSDCTTIIGDIFIKSTFSGSFVLNGVTNITGSISMAVYEESHRMNGIEMLDLLYIEGIYLPQTWGLKKLRLPRVERMEQLYFIQGVEEGWFDMEGLKIADIISVAGYWTKPNPLEIYLPSLRDAHWASFRGYLSSLSTPNLEVLGSPGGPDPGGMEVQANYTDLSGVYLSSLDKLYGELLLDGHITGYRKPDSP</sequence>
<protein>
    <recommendedName>
        <fullName evidence="4">Receptor L-domain domain-containing protein</fullName>
    </recommendedName>
</protein>
<feature type="signal peptide" evidence="1">
    <location>
        <begin position="1"/>
        <end position="16"/>
    </location>
</feature>
<feature type="chain" id="PRO_5020704230" description="Receptor L-domain domain-containing protein" evidence="1">
    <location>
        <begin position="17"/>
        <end position="245"/>
    </location>
</feature>
<proteinExistence type="predicted"/>
<dbReference type="VEuPathDB" id="FungiDB:EYZ11_008084"/>
<dbReference type="SUPFAM" id="SSF52058">
    <property type="entry name" value="L domain-like"/>
    <property type="match status" value="1"/>
</dbReference>
<dbReference type="AlphaFoldDB" id="A0A4S3JBN9"/>
<accession>A0A4S3JBN9</accession>
<evidence type="ECO:0000313" key="3">
    <source>
        <dbReference type="Proteomes" id="UP000308092"/>
    </source>
</evidence>
<evidence type="ECO:0000256" key="1">
    <source>
        <dbReference type="SAM" id="SignalP"/>
    </source>
</evidence>
<comment type="caution">
    <text evidence="2">The sequence shown here is derived from an EMBL/GenBank/DDBJ whole genome shotgun (WGS) entry which is preliminary data.</text>
</comment>
<organism evidence="2 3">
    <name type="scientific">Aspergillus tanneri</name>
    <dbReference type="NCBI Taxonomy" id="1220188"/>
    <lineage>
        <taxon>Eukaryota</taxon>
        <taxon>Fungi</taxon>
        <taxon>Dikarya</taxon>
        <taxon>Ascomycota</taxon>
        <taxon>Pezizomycotina</taxon>
        <taxon>Eurotiomycetes</taxon>
        <taxon>Eurotiomycetidae</taxon>
        <taxon>Eurotiales</taxon>
        <taxon>Aspergillaceae</taxon>
        <taxon>Aspergillus</taxon>
        <taxon>Aspergillus subgen. Circumdati</taxon>
    </lineage>
</organism>
<dbReference type="EMBL" id="SOSA01000334">
    <property type="protein sequence ID" value="THC92442.1"/>
    <property type="molecule type" value="Genomic_DNA"/>
</dbReference>
<dbReference type="Proteomes" id="UP000308092">
    <property type="component" value="Unassembled WGS sequence"/>
</dbReference>
<name>A0A4S3JBN9_9EURO</name>
<gene>
    <name evidence="2" type="ORF">EYZ11_008084</name>
</gene>
<reference evidence="2 3" key="1">
    <citation type="submission" date="2019-03" db="EMBL/GenBank/DDBJ databases">
        <title>The genome sequence of a newly discovered highly antifungal drug resistant Aspergillus species, Aspergillus tanneri NIH 1004.</title>
        <authorList>
            <person name="Mounaud S."/>
            <person name="Singh I."/>
            <person name="Joardar V."/>
            <person name="Pakala S."/>
            <person name="Pakala S."/>
            <person name="Venepally P."/>
            <person name="Hoover J."/>
            <person name="Nierman W."/>
            <person name="Chung J."/>
            <person name="Losada L."/>
        </authorList>
    </citation>
    <scope>NUCLEOTIDE SEQUENCE [LARGE SCALE GENOMIC DNA]</scope>
    <source>
        <strain evidence="2 3">NIH1004</strain>
    </source>
</reference>
<evidence type="ECO:0000313" key="2">
    <source>
        <dbReference type="EMBL" id="THC92442.1"/>
    </source>
</evidence>
<evidence type="ECO:0008006" key="4">
    <source>
        <dbReference type="Google" id="ProtNLM"/>
    </source>
</evidence>
<dbReference type="STRING" id="1220188.A0A4S3JBN9"/>
<keyword evidence="1" id="KW-0732">Signal</keyword>